<reference evidence="9 10" key="1">
    <citation type="submission" date="2012-08" db="EMBL/GenBank/DDBJ databases">
        <title>Whole genome shotgun sequence of Kineosphaera limosa NBRC 100340.</title>
        <authorList>
            <person name="Yoshida I."/>
            <person name="Isaki S."/>
            <person name="Hosoyama A."/>
            <person name="Tsuchikane K."/>
            <person name="Katsumata H."/>
            <person name="Ando Y."/>
            <person name="Ohji S."/>
            <person name="Hamada M."/>
            <person name="Tamura T."/>
            <person name="Yamazoe A."/>
            <person name="Yamazaki S."/>
            <person name="Fujita N."/>
        </authorList>
    </citation>
    <scope>NUCLEOTIDE SEQUENCE [LARGE SCALE GENOMIC DNA]</scope>
    <source>
        <strain evidence="9 10">NBRC 100340</strain>
    </source>
</reference>
<dbReference type="AlphaFoldDB" id="K6WTP9"/>
<dbReference type="eggNOG" id="COG0053">
    <property type="taxonomic scope" value="Bacteria"/>
</dbReference>
<dbReference type="STRING" id="1184609.KILIM_021_00220"/>
<keyword evidence="5 7" id="KW-0472">Membrane</keyword>
<protein>
    <submittedName>
        <fullName evidence="9">Putative cation efflux protein</fullName>
    </submittedName>
</protein>
<feature type="transmembrane region" description="Helical" evidence="7">
    <location>
        <begin position="102"/>
        <end position="126"/>
    </location>
</feature>
<evidence type="ECO:0000313" key="9">
    <source>
        <dbReference type="EMBL" id="GAB95482.1"/>
    </source>
</evidence>
<comment type="caution">
    <text evidence="9">The sequence shown here is derived from an EMBL/GenBank/DDBJ whole genome shotgun (WGS) entry which is preliminary data.</text>
</comment>
<evidence type="ECO:0000256" key="6">
    <source>
        <dbReference type="SAM" id="MobiDB-lite"/>
    </source>
</evidence>
<comment type="subcellular location">
    <subcellularLocation>
        <location evidence="1">Membrane</location>
        <topology evidence="1">Multi-pass membrane protein</topology>
    </subcellularLocation>
</comment>
<dbReference type="SUPFAM" id="SSF161111">
    <property type="entry name" value="Cation efflux protein transmembrane domain-like"/>
    <property type="match status" value="1"/>
</dbReference>
<keyword evidence="3 7" id="KW-0812">Transmembrane</keyword>
<dbReference type="InterPro" id="IPR040177">
    <property type="entry name" value="SLC30A9"/>
</dbReference>
<proteinExistence type="predicted"/>
<dbReference type="GO" id="GO:0006829">
    <property type="term" value="P:zinc ion transport"/>
    <property type="evidence" value="ECO:0007669"/>
    <property type="project" value="InterPro"/>
</dbReference>
<dbReference type="PANTHER" id="PTHR13414">
    <property type="entry name" value="HUEL-CATION TRANSPORTER"/>
    <property type="match status" value="1"/>
</dbReference>
<name>K6WTP9_9MICO</name>
<dbReference type="Proteomes" id="UP000008366">
    <property type="component" value="Unassembled WGS sequence"/>
</dbReference>
<organism evidence="9 10">
    <name type="scientific">Kineosphaera limosa NBRC 100340</name>
    <dbReference type="NCBI Taxonomy" id="1184609"/>
    <lineage>
        <taxon>Bacteria</taxon>
        <taxon>Bacillati</taxon>
        <taxon>Actinomycetota</taxon>
        <taxon>Actinomycetes</taxon>
        <taxon>Micrococcales</taxon>
        <taxon>Dermatophilaceae</taxon>
        <taxon>Kineosphaera</taxon>
    </lineage>
</organism>
<gene>
    <name evidence="9" type="ORF">KILIM_021_00220</name>
</gene>
<evidence type="ECO:0000259" key="8">
    <source>
        <dbReference type="Pfam" id="PF01545"/>
    </source>
</evidence>
<evidence type="ECO:0000256" key="3">
    <source>
        <dbReference type="ARBA" id="ARBA00022692"/>
    </source>
</evidence>
<feature type="transmembrane region" description="Helical" evidence="7">
    <location>
        <begin position="189"/>
        <end position="208"/>
    </location>
</feature>
<dbReference type="EMBL" id="BAHD01000021">
    <property type="protein sequence ID" value="GAB95482.1"/>
    <property type="molecule type" value="Genomic_DNA"/>
</dbReference>
<evidence type="ECO:0000256" key="2">
    <source>
        <dbReference type="ARBA" id="ARBA00022448"/>
    </source>
</evidence>
<dbReference type="NCBIfam" id="TIGR01297">
    <property type="entry name" value="CDF"/>
    <property type="match status" value="1"/>
</dbReference>
<dbReference type="PANTHER" id="PTHR13414:SF9">
    <property type="entry name" value="PROTON-COUPLED ZINC ANTIPORTER SLC30A9, MITOCHONDRIAL"/>
    <property type="match status" value="1"/>
</dbReference>
<dbReference type="InterPro" id="IPR058533">
    <property type="entry name" value="Cation_efflux_TM"/>
</dbReference>
<feature type="transmembrane region" description="Helical" evidence="7">
    <location>
        <begin position="220"/>
        <end position="239"/>
    </location>
</feature>
<evidence type="ECO:0000256" key="4">
    <source>
        <dbReference type="ARBA" id="ARBA00022989"/>
    </source>
</evidence>
<feature type="region of interest" description="Disordered" evidence="6">
    <location>
        <begin position="1"/>
        <end position="28"/>
    </location>
</feature>
<evidence type="ECO:0000256" key="7">
    <source>
        <dbReference type="SAM" id="Phobius"/>
    </source>
</evidence>
<dbReference type="GO" id="GO:0016020">
    <property type="term" value="C:membrane"/>
    <property type="evidence" value="ECO:0007669"/>
    <property type="project" value="UniProtKB-SubCell"/>
</dbReference>
<sequence>MSDDHGGSSTRRQTDTQGPLTTTAPPDKGSESLLTVLVALAANALIAGAKTVAAVITGSASMVAEAAHSWADTGNEVFLLIAERRSEQPSDAAHPFGYGRAAYVWAMVAAFGLFTAGSILSISHGIGQLGAPEEETNYLLAYIVLAIAFVLEGISFSQAVRQTRTQARRFGLRPMRFVLTTSQTTLRSVFFEDAAALLGILLAAGGILAHEITGDPIYDAIGSILVGVLLGVVAILLIVRNGQFLIGQAARPSLRAEALRALLEHPEVDRVTFLHLEWVGPSKLFMVAAVDLSDDDRESVLAARLEALEAQINRYDLIEKCILTLSGPHQENITA</sequence>
<dbReference type="RefSeq" id="WP_006592014.1">
    <property type="nucleotide sequence ID" value="NZ_BAHD01000021.1"/>
</dbReference>
<feature type="transmembrane region" description="Helical" evidence="7">
    <location>
        <begin position="138"/>
        <end position="160"/>
    </location>
</feature>
<dbReference type="Gene3D" id="1.20.1510.10">
    <property type="entry name" value="Cation efflux protein transmembrane domain"/>
    <property type="match status" value="1"/>
</dbReference>
<dbReference type="Pfam" id="PF01545">
    <property type="entry name" value="Cation_efflux"/>
    <property type="match status" value="1"/>
</dbReference>
<dbReference type="GO" id="GO:0008324">
    <property type="term" value="F:monoatomic cation transmembrane transporter activity"/>
    <property type="evidence" value="ECO:0007669"/>
    <property type="project" value="InterPro"/>
</dbReference>
<feature type="compositionally biased region" description="Polar residues" evidence="6">
    <location>
        <begin position="7"/>
        <end position="24"/>
    </location>
</feature>
<dbReference type="InterPro" id="IPR027469">
    <property type="entry name" value="Cation_efflux_TMD_sf"/>
</dbReference>
<evidence type="ECO:0000256" key="1">
    <source>
        <dbReference type="ARBA" id="ARBA00004141"/>
    </source>
</evidence>
<keyword evidence="4 7" id="KW-1133">Transmembrane helix</keyword>
<keyword evidence="10" id="KW-1185">Reference proteome</keyword>
<dbReference type="InterPro" id="IPR002524">
    <property type="entry name" value="Cation_efflux"/>
</dbReference>
<feature type="domain" description="Cation efflux protein transmembrane" evidence="8">
    <location>
        <begin position="36"/>
        <end position="245"/>
    </location>
</feature>
<accession>K6WTP9</accession>
<keyword evidence="2" id="KW-0813">Transport</keyword>
<evidence type="ECO:0000313" key="10">
    <source>
        <dbReference type="Proteomes" id="UP000008366"/>
    </source>
</evidence>
<evidence type="ECO:0000256" key="5">
    <source>
        <dbReference type="ARBA" id="ARBA00023136"/>
    </source>
</evidence>